<feature type="transmembrane region" description="Helical" evidence="1">
    <location>
        <begin position="20"/>
        <end position="42"/>
    </location>
</feature>
<name>A0A267H6M5_9PLAT</name>
<dbReference type="Proteomes" id="UP000215902">
    <property type="component" value="Unassembled WGS sequence"/>
</dbReference>
<organism evidence="2 3">
    <name type="scientific">Macrostomum lignano</name>
    <dbReference type="NCBI Taxonomy" id="282301"/>
    <lineage>
        <taxon>Eukaryota</taxon>
        <taxon>Metazoa</taxon>
        <taxon>Spiralia</taxon>
        <taxon>Lophotrochozoa</taxon>
        <taxon>Platyhelminthes</taxon>
        <taxon>Rhabditophora</taxon>
        <taxon>Macrostomorpha</taxon>
        <taxon>Macrostomida</taxon>
        <taxon>Macrostomidae</taxon>
        <taxon>Macrostomum</taxon>
    </lineage>
</organism>
<accession>A0A267H6M5</accession>
<keyword evidence="1" id="KW-1133">Transmembrane helix</keyword>
<dbReference type="AlphaFoldDB" id="A0A267H6M5"/>
<protein>
    <submittedName>
        <fullName evidence="2">Uncharacterized protein</fullName>
    </submittedName>
</protein>
<keyword evidence="1" id="KW-0812">Transmembrane</keyword>
<proteinExistence type="predicted"/>
<comment type="caution">
    <text evidence="2">The sequence shown here is derived from an EMBL/GenBank/DDBJ whole genome shotgun (WGS) entry which is preliminary data.</text>
</comment>
<sequence>MSTKTVVIKKMYAVLNSMALGAMQAVCHVILLLLSLFLVILIHSRLHEARSDFLPEVPPDRICFRCGGEVQKIWPSLSIRRDEMAKSNMDLTRADR</sequence>
<evidence type="ECO:0000256" key="1">
    <source>
        <dbReference type="SAM" id="Phobius"/>
    </source>
</evidence>
<reference evidence="2 3" key="1">
    <citation type="submission" date="2017-06" db="EMBL/GenBank/DDBJ databases">
        <title>A platform for efficient transgenesis in Macrostomum lignano, a flatworm model organism for stem cell research.</title>
        <authorList>
            <person name="Berezikov E."/>
        </authorList>
    </citation>
    <scope>NUCLEOTIDE SEQUENCE [LARGE SCALE GENOMIC DNA]</scope>
    <source>
        <strain evidence="2">DV1</strain>
        <tissue evidence="2">Whole organism</tissue>
    </source>
</reference>
<keyword evidence="1" id="KW-0472">Membrane</keyword>
<gene>
    <name evidence="2" type="ORF">BOX15_Mlig008816g1</name>
</gene>
<keyword evidence="3" id="KW-1185">Reference proteome</keyword>
<evidence type="ECO:0000313" key="2">
    <source>
        <dbReference type="EMBL" id="PAA93938.1"/>
    </source>
</evidence>
<dbReference type="EMBL" id="NIVC01000019">
    <property type="protein sequence ID" value="PAA93938.1"/>
    <property type="molecule type" value="Genomic_DNA"/>
</dbReference>
<evidence type="ECO:0000313" key="3">
    <source>
        <dbReference type="Proteomes" id="UP000215902"/>
    </source>
</evidence>